<evidence type="ECO:0000313" key="3">
    <source>
        <dbReference type="Proteomes" id="UP000065797"/>
    </source>
</evidence>
<gene>
    <name evidence="2" type="ORF">AWW70_13590</name>
</gene>
<evidence type="ECO:0000313" key="2">
    <source>
        <dbReference type="EMBL" id="KWU62456.1"/>
    </source>
</evidence>
<proteinExistence type="predicted"/>
<comment type="caution">
    <text evidence="2">The sequence shown here is derived from an EMBL/GenBank/DDBJ whole genome shotgun (WGS) entry which is preliminary data.</text>
</comment>
<feature type="domain" description="PepSY" evidence="1">
    <location>
        <begin position="44"/>
        <end position="98"/>
    </location>
</feature>
<dbReference type="AlphaFoldDB" id="A0A120EGL8"/>
<protein>
    <recommendedName>
        <fullName evidence="1">PepSY domain-containing protein</fullName>
    </recommendedName>
</protein>
<reference evidence="2 3" key="1">
    <citation type="submission" date="2016-01" db="EMBL/GenBank/DDBJ databases">
        <authorList>
            <person name="McClelland M."/>
            <person name="Jain A."/>
            <person name="Saraogi P."/>
            <person name="Mendelson R."/>
            <person name="Westerman R."/>
            <person name="SanMiguel P."/>
            <person name="Csonka L."/>
        </authorList>
    </citation>
    <scope>NUCLEOTIDE SEQUENCE [LARGE SCALE GENOMIC DNA]</scope>
    <source>
        <strain evidence="2 3">PE8-15</strain>
    </source>
</reference>
<sequence>MKLWIGILTAAFIIGGTVYGVSAMEHEEKLYREPIEKNHENVAVSPETAEQITLKNVNGVVKEIDLEHKDGNSVYEIEVETNTDEEEIYIDARNGNVITNKEIESIKISPEDDDNEGLDD</sequence>
<dbReference type="Gene3D" id="3.10.450.40">
    <property type="match status" value="1"/>
</dbReference>
<accession>A0A120EGL8</accession>
<dbReference type="InterPro" id="IPR025711">
    <property type="entry name" value="PepSY"/>
</dbReference>
<dbReference type="Proteomes" id="UP000065797">
    <property type="component" value="Unassembled WGS sequence"/>
</dbReference>
<organism evidence="2 3">
    <name type="scientific">Bacillus mycoides</name>
    <dbReference type="NCBI Taxonomy" id="1405"/>
    <lineage>
        <taxon>Bacteria</taxon>
        <taxon>Bacillati</taxon>
        <taxon>Bacillota</taxon>
        <taxon>Bacilli</taxon>
        <taxon>Bacillales</taxon>
        <taxon>Bacillaceae</taxon>
        <taxon>Bacillus</taxon>
        <taxon>Bacillus cereus group</taxon>
    </lineage>
</organism>
<dbReference type="Pfam" id="PF03413">
    <property type="entry name" value="PepSY"/>
    <property type="match status" value="1"/>
</dbReference>
<dbReference type="EMBL" id="LRPH01000049">
    <property type="protein sequence ID" value="KWU62456.1"/>
    <property type="molecule type" value="Genomic_DNA"/>
</dbReference>
<evidence type="ECO:0000259" key="1">
    <source>
        <dbReference type="Pfam" id="PF03413"/>
    </source>
</evidence>
<name>A0A120EGL8_BACMY</name>
<dbReference type="RefSeq" id="WP_060750285.1">
    <property type="nucleotide sequence ID" value="NZ_LRPH01000049.1"/>
</dbReference>